<proteinExistence type="predicted"/>
<dbReference type="Gene3D" id="3.30.420.40">
    <property type="match status" value="1"/>
</dbReference>
<evidence type="ECO:0000256" key="1">
    <source>
        <dbReference type="SAM" id="MobiDB-lite"/>
    </source>
</evidence>
<dbReference type="Proteomes" id="UP000020681">
    <property type="component" value="Unassembled WGS sequence"/>
</dbReference>
<dbReference type="EMBL" id="JAOL01000169">
    <property type="protein sequence ID" value="EUA86818.1"/>
    <property type="molecule type" value="Genomic_DNA"/>
</dbReference>
<organism evidence="2 3">
    <name type="scientific">Mycobacterium ulcerans str. Harvey</name>
    <dbReference type="NCBI Taxonomy" id="1299332"/>
    <lineage>
        <taxon>Bacteria</taxon>
        <taxon>Bacillati</taxon>
        <taxon>Actinomycetota</taxon>
        <taxon>Actinomycetes</taxon>
        <taxon>Mycobacteriales</taxon>
        <taxon>Mycobacteriaceae</taxon>
        <taxon>Mycobacterium</taxon>
        <taxon>Mycobacterium ulcerans group</taxon>
    </lineage>
</organism>
<reference evidence="2 3" key="1">
    <citation type="submission" date="2014-01" db="EMBL/GenBank/DDBJ databases">
        <authorList>
            <person name="Dobos K."/>
            <person name="Lenaerts A."/>
            <person name="Ordway D."/>
            <person name="DeGroote M.A."/>
            <person name="Parker T."/>
            <person name="Sizemore C."/>
            <person name="Tallon L.J."/>
            <person name="Sadzewicz L.K."/>
            <person name="Sengamalay N."/>
            <person name="Fraser C.M."/>
            <person name="Hine E."/>
            <person name="Shefchek K.A."/>
            <person name="Das S.P."/>
            <person name="Tettelin H."/>
        </authorList>
    </citation>
    <scope>NUCLEOTIDE SEQUENCE [LARGE SCALE GENOMIC DNA]</scope>
    <source>
        <strain evidence="2 3">Harvey</strain>
    </source>
</reference>
<accession>A0ABN0QQ68</accession>
<feature type="compositionally biased region" description="Polar residues" evidence="1">
    <location>
        <begin position="19"/>
        <end position="29"/>
    </location>
</feature>
<keyword evidence="3" id="KW-1185">Reference proteome</keyword>
<gene>
    <name evidence="2" type="ORF">I551_6723</name>
</gene>
<evidence type="ECO:0000313" key="2">
    <source>
        <dbReference type="EMBL" id="EUA86818.1"/>
    </source>
</evidence>
<sequence length="44" mass="4677">MLLAIDVRNTHTVVGLLSGPNSTQKSCSNGGYGPNPKSPPMNWH</sequence>
<comment type="caution">
    <text evidence="2">The sequence shown here is derived from an EMBL/GenBank/DDBJ whole genome shotgun (WGS) entry which is preliminary data.</text>
</comment>
<feature type="region of interest" description="Disordered" evidence="1">
    <location>
        <begin position="16"/>
        <end position="44"/>
    </location>
</feature>
<name>A0ABN0QQ68_MYCUL</name>
<evidence type="ECO:0000313" key="3">
    <source>
        <dbReference type="Proteomes" id="UP000020681"/>
    </source>
</evidence>
<dbReference type="GO" id="GO:0004594">
    <property type="term" value="F:pantothenate kinase activity"/>
    <property type="evidence" value="ECO:0007669"/>
    <property type="project" value="UniProtKB-EC"/>
</dbReference>
<keyword evidence="2" id="KW-0808">Transferase</keyword>
<dbReference type="EC" id="2.7.1.33" evidence="2"/>
<protein>
    <submittedName>
        <fullName evidence="2">Type III pantothenate kinase domain protein</fullName>
        <ecNumber evidence="2">2.7.1.33</ecNumber>
    </submittedName>
</protein>
<keyword evidence="2" id="KW-0418">Kinase</keyword>